<sequence length="61" mass="6840">MAGHVPRIGNQSDNRILGIREACPRQSRVQQARHRGLLATPQVNHDGRQPVLHQVLGFRVP</sequence>
<gene>
    <name evidence="1" type="ORF">SMALB_3507</name>
</gene>
<reference evidence="1 2" key="1">
    <citation type="submission" date="2020-02" db="EMBL/GenBank/DDBJ databases">
        <title>Streptomyces malaysiensis DSM14702 (JHCC583434, PFL_A843) Genome sequencing and assembly.</title>
        <authorList>
            <person name="Samborskyy M."/>
        </authorList>
    </citation>
    <scope>NUCLEOTIDE SEQUENCE [LARGE SCALE GENOMIC DNA]</scope>
    <source>
        <strain evidence="1 2">DSM 14702</strain>
    </source>
</reference>
<evidence type="ECO:0000313" key="2">
    <source>
        <dbReference type="Proteomes" id="UP000536624"/>
    </source>
</evidence>
<accession>A0A7X5X2Q1</accession>
<protein>
    <submittedName>
        <fullName evidence="1">Uncharacterized protein</fullName>
    </submittedName>
</protein>
<proteinExistence type="predicted"/>
<dbReference type="EMBL" id="JAALLH010000001">
    <property type="protein sequence ID" value="NIY65509.1"/>
    <property type="molecule type" value="Genomic_DNA"/>
</dbReference>
<evidence type="ECO:0000313" key="1">
    <source>
        <dbReference type="EMBL" id="NIY65509.1"/>
    </source>
</evidence>
<name>A0A7X5X2Q1_STRMQ</name>
<dbReference type="AlphaFoldDB" id="A0A7X5X2Q1"/>
<dbReference type="Proteomes" id="UP000536624">
    <property type="component" value="Unassembled WGS sequence"/>
</dbReference>
<organism evidence="1 2">
    <name type="scientific">Streptomyces malaysiensis</name>
    <dbReference type="NCBI Taxonomy" id="92644"/>
    <lineage>
        <taxon>Bacteria</taxon>
        <taxon>Bacillati</taxon>
        <taxon>Actinomycetota</taxon>
        <taxon>Actinomycetes</taxon>
        <taxon>Kitasatosporales</taxon>
        <taxon>Streptomycetaceae</taxon>
        <taxon>Streptomyces</taxon>
        <taxon>Streptomyces violaceusniger group</taxon>
    </lineage>
</organism>
<comment type="caution">
    <text evidence="1">The sequence shown here is derived from an EMBL/GenBank/DDBJ whole genome shotgun (WGS) entry which is preliminary data.</text>
</comment>